<feature type="transmembrane region" description="Helical" evidence="3">
    <location>
        <begin position="216"/>
        <end position="236"/>
    </location>
</feature>
<keyword evidence="3" id="KW-1133">Transmembrane helix</keyword>
<evidence type="ECO:0000313" key="4">
    <source>
        <dbReference type="EMBL" id="GFZ15255.1"/>
    </source>
</evidence>
<evidence type="ECO:0000256" key="1">
    <source>
        <dbReference type="ARBA" id="ARBA00022722"/>
    </source>
</evidence>
<keyword evidence="3" id="KW-0472">Membrane</keyword>
<dbReference type="Proteomes" id="UP000585474">
    <property type="component" value="Unassembled WGS sequence"/>
</dbReference>
<dbReference type="GO" id="GO:0003676">
    <property type="term" value="F:nucleic acid binding"/>
    <property type="evidence" value="ECO:0007669"/>
    <property type="project" value="InterPro"/>
</dbReference>
<proteinExistence type="predicted"/>
<comment type="caution">
    <text evidence="4">The sequence shown here is derived from an EMBL/GenBank/DDBJ whole genome shotgun (WGS) entry which is preliminary data.</text>
</comment>
<dbReference type="InterPro" id="IPR051132">
    <property type="entry name" value="3-5_Exonuclease_domain"/>
</dbReference>
<reference evidence="4 5" key="1">
    <citation type="submission" date="2019-07" db="EMBL/GenBank/DDBJ databases">
        <title>De Novo Assembly of kiwifruit Actinidia rufa.</title>
        <authorList>
            <person name="Sugita-Konishi S."/>
            <person name="Sato K."/>
            <person name="Mori E."/>
            <person name="Abe Y."/>
            <person name="Kisaki G."/>
            <person name="Hamano K."/>
            <person name="Suezawa K."/>
            <person name="Otani M."/>
            <person name="Fukuda T."/>
            <person name="Manabe T."/>
            <person name="Gomi K."/>
            <person name="Tabuchi M."/>
            <person name="Akimitsu K."/>
            <person name="Kataoka I."/>
        </authorList>
    </citation>
    <scope>NUCLEOTIDE SEQUENCE [LARGE SCALE GENOMIC DNA]</scope>
    <source>
        <strain evidence="5">cv. Fuchu</strain>
    </source>
</reference>
<organism evidence="4 5">
    <name type="scientific">Actinidia rufa</name>
    <dbReference type="NCBI Taxonomy" id="165716"/>
    <lineage>
        <taxon>Eukaryota</taxon>
        <taxon>Viridiplantae</taxon>
        <taxon>Streptophyta</taxon>
        <taxon>Embryophyta</taxon>
        <taxon>Tracheophyta</taxon>
        <taxon>Spermatophyta</taxon>
        <taxon>Magnoliopsida</taxon>
        <taxon>eudicotyledons</taxon>
        <taxon>Gunneridae</taxon>
        <taxon>Pentapetalae</taxon>
        <taxon>asterids</taxon>
        <taxon>Ericales</taxon>
        <taxon>Actinidiaceae</taxon>
        <taxon>Actinidia</taxon>
    </lineage>
</organism>
<dbReference type="InterPro" id="IPR012337">
    <property type="entry name" value="RNaseH-like_sf"/>
</dbReference>
<evidence type="ECO:0000256" key="3">
    <source>
        <dbReference type="SAM" id="Phobius"/>
    </source>
</evidence>
<protein>
    <recommendedName>
        <fullName evidence="6">3'-5' exonuclease domain-containing protein</fullName>
    </recommendedName>
</protein>
<keyword evidence="3" id="KW-0812">Transmembrane</keyword>
<keyword evidence="2" id="KW-0378">Hydrolase</keyword>
<dbReference type="SUPFAM" id="SSF53098">
    <property type="entry name" value="Ribonuclease H-like"/>
    <property type="match status" value="1"/>
</dbReference>
<dbReference type="AlphaFoldDB" id="A0A7J0GWN4"/>
<evidence type="ECO:0008006" key="6">
    <source>
        <dbReference type="Google" id="ProtNLM"/>
    </source>
</evidence>
<dbReference type="OrthoDB" id="1651883at2759"/>
<keyword evidence="5" id="KW-1185">Reference proteome</keyword>
<dbReference type="GO" id="GO:0008408">
    <property type="term" value="F:3'-5' exonuclease activity"/>
    <property type="evidence" value="ECO:0007669"/>
    <property type="project" value="TreeGrafter"/>
</dbReference>
<dbReference type="EMBL" id="BJWL01000024">
    <property type="protein sequence ID" value="GFZ15255.1"/>
    <property type="molecule type" value="Genomic_DNA"/>
</dbReference>
<evidence type="ECO:0000313" key="5">
    <source>
        <dbReference type="Proteomes" id="UP000585474"/>
    </source>
</evidence>
<accession>A0A7J0GWN4</accession>
<sequence length="246" mass="28621">MEITVTKLDNADLKYNYDNYTVYVGAHRILTIVTMCPLTAAKWLKEVLKSHRNKRRPLVIGVYVDRRRQRPRGGDPSLAPYELLSLCIGSHCLIFHLPEPNEVPTAKRLRAFLADPNIVAVGMDMVSVAKRLEEDQGIKFSNPMDLNAMAVNAMKNMEKLDLARYSLERLVKVMLGRDMYVIRPGYYVEWYEPQKFYWYDLKLRSEKVKYVTLDSYFTFMIVWGLLDMMISCPFASSSTKKKKKKK</sequence>
<dbReference type="GO" id="GO:0005737">
    <property type="term" value="C:cytoplasm"/>
    <property type="evidence" value="ECO:0007669"/>
    <property type="project" value="TreeGrafter"/>
</dbReference>
<keyword evidence="1" id="KW-0540">Nuclease</keyword>
<dbReference type="PANTHER" id="PTHR13620">
    <property type="entry name" value="3-5 EXONUCLEASE"/>
    <property type="match status" value="1"/>
</dbReference>
<gene>
    <name evidence="4" type="ORF">Acr_24g0014450</name>
</gene>
<dbReference type="Gene3D" id="3.30.420.10">
    <property type="entry name" value="Ribonuclease H-like superfamily/Ribonuclease H"/>
    <property type="match status" value="1"/>
</dbReference>
<name>A0A7J0GWN4_9ERIC</name>
<dbReference type="InterPro" id="IPR036397">
    <property type="entry name" value="RNaseH_sf"/>
</dbReference>
<dbReference type="GO" id="GO:0005634">
    <property type="term" value="C:nucleus"/>
    <property type="evidence" value="ECO:0007669"/>
    <property type="project" value="TreeGrafter"/>
</dbReference>
<evidence type="ECO:0000256" key="2">
    <source>
        <dbReference type="ARBA" id="ARBA00022801"/>
    </source>
</evidence>
<dbReference type="PANTHER" id="PTHR13620:SF80">
    <property type="entry name" value="3'-5' EXONUCLEASE DOMAIN-CONTAINING PROTEIN"/>
    <property type="match status" value="1"/>
</dbReference>